<dbReference type="EMBL" id="DROK01000027">
    <property type="protein sequence ID" value="HHI96389.1"/>
    <property type="molecule type" value="Genomic_DNA"/>
</dbReference>
<dbReference type="Proteomes" id="UP000886101">
    <property type="component" value="Unassembled WGS sequence"/>
</dbReference>
<sequence length="82" mass="9361">MKLKRLAISEEGFVFDPETGNSYTVNETGLLILKKLREGLSPEEIAGIMSEEYGISREEALRDIQDFLEAMARFGLWEEKYG</sequence>
<protein>
    <submittedName>
        <fullName evidence="1">PqqD family protein</fullName>
    </submittedName>
</protein>
<accession>A0A7V5U1R9</accession>
<evidence type="ECO:0000313" key="1">
    <source>
        <dbReference type="EMBL" id="HHI96389.1"/>
    </source>
</evidence>
<dbReference type="AlphaFoldDB" id="A0A7V5U1R9"/>
<organism evidence="1">
    <name type="scientific">Thermodesulfatator atlanticus</name>
    <dbReference type="NCBI Taxonomy" id="501497"/>
    <lineage>
        <taxon>Bacteria</taxon>
        <taxon>Pseudomonadati</taxon>
        <taxon>Thermodesulfobacteriota</taxon>
        <taxon>Thermodesulfobacteria</taxon>
        <taxon>Thermodesulfobacteriales</taxon>
        <taxon>Thermodesulfatatoraceae</taxon>
        <taxon>Thermodesulfatator</taxon>
    </lineage>
</organism>
<comment type="caution">
    <text evidence="1">The sequence shown here is derived from an EMBL/GenBank/DDBJ whole genome shotgun (WGS) entry which is preliminary data.</text>
</comment>
<dbReference type="InterPro" id="IPR041881">
    <property type="entry name" value="PqqD_sf"/>
</dbReference>
<dbReference type="InterPro" id="IPR008792">
    <property type="entry name" value="PQQD"/>
</dbReference>
<gene>
    <name evidence="1" type="ORF">ENJ96_00880</name>
</gene>
<dbReference type="Pfam" id="PF05402">
    <property type="entry name" value="PqqD"/>
    <property type="match status" value="1"/>
</dbReference>
<reference evidence="1" key="1">
    <citation type="journal article" date="2020" name="mSystems">
        <title>Genome- and Community-Level Interaction Insights into Carbon Utilization and Element Cycling Functions of Hydrothermarchaeota in Hydrothermal Sediment.</title>
        <authorList>
            <person name="Zhou Z."/>
            <person name="Liu Y."/>
            <person name="Xu W."/>
            <person name="Pan J."/>
            <person name="Luo Z.H."/>
            <person name="Li M."/>
        </authorList>
    </citation>
    <scope>NUCLEOTIDE SEQUENCE [LARGE SCALE GENOMIC DNA]</scope>
    <source>
        <strain evidence="1">HyVt-533</strain>
    </source>
</reference>
<name>A0A7V5U1R9_9BACT</name>
<dbReference type="Gene3D" id="1.10.10.1150">
    <property type="entry name" value="Coenzyme PQQ synthesis protein D (PqqD)"/>
    <property type="match status" value="1"/>
</dbReference>
<proteinExistence type="predicted"/>